<dbReference type="EnsemblMetazoa" id="XM_038011052.1">
    <property type="protein sequence ID" value="XP_037866980.1"/>
    <property type="gene ID" value="LOC119628533"/>
</dbReference>
<evidence type="ECO:0000256" key="1">
    <source>
        <dbReference type="SAM" id="Phobius"/>
    </source>
</evidence>
<protein>
    <submittedName>
        <fullName evidence="2">Uncharacterized protein</fullName>
    </submittedName>
</protein>
<evidence type="ECO:0000313" key="2">
    <source>
        <dbReference type="EnsemblMetazoa" id="XP_037866980.1"/>
    </source>
</evidence>
<proteinExistence type="predicted"/>
<reference evidence="3" key="1">
    <citation type="journal article" date="2008" name="Insect Biochem. Mol. Biol.">
        <title>The genome of a lepidopteran model insect, the silkworm Bombyx mori.</title>
        <authorList>
            <consortium name="International Silkworm Genome Consortium"/>
        </authorList>
    </citation>
    <scope>NUCLEOTIDE SEQUENCE [LARGE SCALE GENOMIC DNA]</scope>
    <source>
        <strain evidence="3">p50T</strain>
    </source>
</reference>
<organism evidence="2 3">
    <name type="scientific">Bombyx mori</name>
    <name type="common">Silk moth</name>
    <dbReference type="NCBI Taxonomy" id="7091"/>
    <lineage>
        <taxon>Eukaryota</taxon>
        <taxon>Metazoa</taxon>
        <taxon>Ecdysozoa</taxon>
        <taxon>Arthropoda</taxon>
        <taxon>Hexapoda</taxon>
        <taxon>Insecta</taxon>
        <taxon>Pterygota</taxon>
        <taxon>Neoptera</taxon>
        <taxon>Endopterygota</taxon>
        <taxon>Lepidoptera</taxon>
        <taxon>Glossata</taxon>
        <taxon>Ditrysia</taxon>
        <taxon>Bombycoidea</taxon>
        <taxon>Bombycidae</taxon>
        <taxon>Bombycinae</taxon>
        <taxon>Bombyx</taxon>
    </lineage>
</organism>
<evidence type="ECO:0000313" key="3">
    <source>
        <dbReference type="Proteomes" id="UP000005204"/>
    </source>
</evidence>
<name>A0A8R2LTY4_BOMMO</name>
<keyword evidence="3" id="KW-1185">Reference proteome</keyword>
<accession>A0A8R2LTY4</accession>
<feature type="transmembrane region" description="Helical" evidence="1">
    <location>
        <begin position="53"/>
        <end position="75"/>
    </location>
</feature>
<keyword evidence="1" id="KW-1133">Transmembrane helix</keyword>
<dbReference type="Proteomes" id="UP000005204">
    <property type="component" value="Unassembled WGS sequence"/>
</dbReference>
<reference evidence="2" key="2">
    <citation type="submission" date="2022-06" db="UniProtKB">
        <authorList>
            <consortium name="EnsemblMetazoa"/>
        </authorList>
    </citation>
    <scope>IDENTIFICATION</scope>
    <source>
        <strain evidence="2">p50T (Dazao)</strain>
    </source>
</reference>
<feature type="transmembrane region" description="Helical" evidence="1">
    <location>
        <begin position="95"/>
        <end position="113"/>
    </location>
</feature>
<keyword evidence="1" id="KW-0472">Membrane</keyword>
<dbReference type="AlphaFoldDB" id="A0A8R2LTY4"/>
<keyword evidence="1" id="KW-0812">Transmembrane</keyword>
<sequence>MPYKKDSNRCEVLLYNNVDTDLQDMLRPLNFIQTIYLSPKYTIKDGYITPNSLFCNILSAAGAIVFFSICVYRILTASKIGTFEGFSTTLLITKYFDAILFSLGFVANAYVSIRLSHLNVLLYLKLQAIKTFVPCKKIMQKVKYYNDQKLFLKTVQRLNKANISKLDVYGLFIVDATLPLRLIQVIATYTIVLLQFAFQ</sequence>